<dbReference type="PROSITE" id="PS51186">
    <property type="entry name" value="GNAT"/>
    <property type="match status" value="1"/>
</dbReference>
<organism evidence="4 5">
    <name type="scientific">Nitrococcus mobilis Nb-231</name>
    <dbReference type="NCBI Taxonomy" id="314278"/>
    <lineage>
        <taxon>Bacteria</taxon>
        <taxon>Pseudomonadati</taxon>
        <taxon>Pseudomonadota</taxon>
        <taxon>Gammaproteobacteria</taxon>
        <taxon>Chromatiales</taxon>
        <taxon>Ectothiorhodospiraceae</taxon>
        <taxon>Nitrococcus</taxon>
    </lineage>
</organism>
<feature type="domain" description="N-acetyltransferase" evidence="3">
    <location>
        <begin position="19"/>
        <end position="210"/>
    </location>
</feature>
<dbReference type="PANTHER" id="PTHR43877">
    <property type="entry name" value="AMINOALKYLPHOSPHONATE N-ACETYLTRANSFERASE-RELATED-RELATED"/>
    <property type="match status" value="1"/>
</dbReference>
<dbReference type="InterPro" id="IPR050832">
    <property type="entry name" value="Bact_Acetyltransf"/>
</dbReference>
<dbReference type="PANTHER" id="PTHR43877:SF1">
    <property type="entry name" value="ACETYLTRANSFERASE"/>
    <property type="match status" value="1"/>
</dbReference>
<keyword evidence="2" id="KW-0012">Acyltransferase</keyword>
<evidence type="ECO:0000256" key="1">
    <source>
        <dbReference type="ARBA" id="ARBA00022679"/>
    </source>
</evidence>
<dbReference type="eggNOG" id="COG0456">
    <property type="taxonomic scope" value="Bacteria"/>
</dbReference>
<evidence type="ECO:0000259" key="3">
    <source>
        <dbReference type="PROSITE" id="PS51186"/>
    </source>
</evidence>
<dbReference type="GO" id="GO:0016747">
    <property type="term" value="F:acyltransferase activity, transferring groups other than amino-acyl groups"/>
    <property type="evidence" value="ECO:0007669"/>
    <property type="project" value="InterPro"/>
</dbReference>
<dbReference type="AlphaFoldDB" id="A4BPH6"/>
<accession>A4BPH6</accession>
<comment type="caution">
    <text evidence="4">The sequence shown here is derived from an EMBL/GenBank/DDBJ whole genome shotgun (WGS) entry which is preliminary data.</text>
</comment>
<dbReference type="CDD" id="cd04301">
    <property type="entry name" value="NAT_SF"/>
    <property type="match status" value="1"/>
</dbReference>
<dbReference type="SUPFAM" id="SSF55729">
    <property type="entry name" value="Acyl-CoA N-acyltransferases (Nat)"/>
    <property type="match status" value="1"/>
</dbReference>
<evidence type="ECO:0000313" key="5">
    <source>
        <dbReference type="Proteomes" id="UP000003374"/>
    </source>
</evidence>
<dbReference type="RefSeq" id="WP_005002889.1">
    <property type="nucleotide sequence ID" value="NZ_CH672427.1"/>
</dbReference>
<dbReference type="OrthoDB" id="273614at2"/>
<keyword evidence="1 4" id="KW-0808">Transferase</keyword>
<protein>
    <submittedName>
        <fullName evidence="4">Acetyltransferase, GNAT family protein</fullName>
    </submittedName>
</protein>
<dbReference type="InterPro" id="IPR016181">
    <property type="entry name" value="Acyl_CoA_acyltransferase"/>
</dbReference>
<dbReference type="HOGENOM" id="CLU_087235_0_1_6"/>
<evidence type="ECO:0000256" key="2">
    <source>
        <dbReference type="ARBA" id="ARBA00023315"/>
    </source>
</evidence>
<keyword evidence="5" id="KW-1185">Reference proteome</keyword>
<evidence type="ECO:0000313" key="4">
    <source>
        <dbReference type="EMBL" id="EAR22477.1"/>
    </source>
</evidence>
<dbReference type="STRING" id="314278.NB231_12094"/>
<dbReference type="InterPro" id="IPR000182">
    <property type="entry name" value="GNAT_dom"/>
</dbReference>
<dbReference type="Pfam" id="PF00583">
    <property type="entry name" value="Acetyltransf_1"/>
    <property type="match status" value="1"/>
</dbReference>
<gene>
    <name evidence="4" type="ORF">NB231_12094</name>
</gene>
<name>A4BPH6_9GAMM</name>
<dbReference type="Gene3D" id="3.40.630.30">
    <property type="match status" value="1"/>
</dbReference>
<proteinExistence type="predicted"/>
<dbReference type="EMBL" id="AAOF01000003">
    <property type="protein sequence ID" value="EAR22477.1"/>
    <property type="molecule type" value="Genomic_DNA"/>
</dbReference>
<reference evidence="4 5" key="1">
    <citation type="submission" date="2006-02" db="EMBL/GenBank/DDBJ databases">
        <authorList>
            <person name="Waterbury J."/>
            <person name="Ferriera S."/>
            <person name="Johnson J."/>
            <person name="Kravitz S."/>
            <person name="Halpern A."/>
            <person name="Remington K."/>
            <person name="Beeson K."/>
            <person name="Tran B."/>
            <person name="Rogers Y.-H."/>
            <person name="Friedman R."/>
            <person name="Venter J.C."/>
        </authorList>
    </citation>
    <scope>NUCLEOTIDE SEQUENCE [LARGE SCALE GENOMIC DNA]</scope>
    <source>
        <strain evidence="4 5">Nb-231</strain>
    </source>
</reference>
<dbReference type="Proteomes" id="UP000003374">
    <property type="component" value="Unassembled WGS sequence"/>
</dbReference>
<sequence>MAAAARTPTENPHRHPFRHPYRAATPADAEAMAELVNFAGEGLPLYLWAKMAEPEQLPWDVGRRRASRDSGAFSYRNTVVREDGGRVVAALIGYPLADEPDPSVYDGLPPMFVPLQQLEDLAAGTWYVNVLAAYPEHRGKGYGAELLRIAERLAECSQRNGLSIIVSDANTGARRLYERCGYTERARRGMVKDSWDNPGKKWILLMKPRHHA</sequence>